<dbReference type="CDD" id="cd05466">
    <property type="entry name" value="PBP2_LTTR_substrate"/>
    <property type="match status" value="1"/>
</dbReference>
<evidence type="ECO:0000256" key="3">
    <source>
        <dbReference type="ARBA" id="ARBA00023125"/>
    </source>
</evidence>
<dbReference type="PANTHER" id="PTHR30126:SF40">
    <property type="entry name" value="HTH-TYPE TRANSCRIPTIONAL REGULATOR GLTR"/>
    <property type="match status" value="1"/>
</dbReference>
<dbReference type="InterPro" id="IPR000847">
    <property type="entry name" value="LysR_HTH_N"/>
</dbReference>
<dbReference type="AlphaFoldDB" id="A0A845SUF3"/>
<evidence type="ECO:0000256" key="2">
    <source>
        <dbReference type="ARBA" id="ARBA00023015"/>
    </source>
</evidence>
<reference evidence="6 7" key="1">
    <citation type="submission" date="2019-06" db="EMBL/GenBank/DDBJ databases">
        <title>Draft genome sequences of 15 bacterial species constituting the stable defined intestinal microbiota of the GM15 gnotobiotic mouse model.</title>
        <authorList>
            <person name="Elie C."/>
            <person name="Mathieu A."/>
            <person name="Saliou A."/>
            <person name="Darnaud M."/>
            <person name="Leulier F."/>
            <person name="Tamellini A."/>
        </authorList>
    </citation>
    <scope>NUCLEOTIDE SEQUENCE [LARGE SCALE GENOMIC DNA]</scope>
    <source>
        <strain evidence="6 7">JM4-15</strain>
    </source>
</reference>
<dbReference type="Pfam" id="PF03466">
    <property type="entry name" value="LysR_substrate"/>
    <property type="match status" value="1"/>
</dbReference>
<evidence type="ECO:0000256" key="4">
    <source>
        <dbReference type="ARBA" id="ARBA00023163"/>
    </source>
</evidence>
<dbReference type="InterPro" id="IPR036388">
    <property type="entry name" value="WH-like_DNA-bd_sf"/>
</dbReference>
<dbReference type="Proteomes" id="UP000462501">
    <property type="component" value="Unassembled WGS sequence"/>
</dbReference>
<feature type="domain" description="HTH lysR-type" evidence="5">
    <location>
        <begin position="1"/>
        <end position="58"/>
    </location>
</feature>
<proteinExistence type="inferred from homology"/>
<dbReference type="FunFam" id="1.10.10.10:FF:000001">
    <property type="entry name" value="LysR family transcriptional regulator"/>
    <property type="match status" value="1"/>
</dbReference>
<dbReference type="InterPro" id="IPR036390">
    <property type="entry name" value="WH_DNA-bd_sf"/>
</dbReference>
<comment type="caution">
    <text evidence="6">The sequence shown here is derived from an EMBL/GenBank/DDBJ whole genome shotgun (WGS) entry which is preliminary data.</text>
</comment>
<dbReference type="Gene3D" id="3.40.190.290">
    <property type="match status" value="1"/>
</dbReference>
<dbReference type="PRINTS" id="PR00039">
    <property type="entry name" value="HTHLYSR"/>
</dbReference>
<dbReference type="SUPFAM" id="SSF53850">
    <property type="entry name" value="Periplasmic binding protein-like II"/>
    <property type="match status" value="1"/>
</dbReference>
<protein>
    <submittedName>
        <fullName evidence="6">LysR family transcriptional regulator</fullName>
    </submittedName>
</protein>
<dbReference type="Pfam" id="PF00126">
    <property type="entry name" value="HTH_1"/>
    <property type="match status" value="1"/>
</dbReference>
<dbReference type="InterPro" id="IPR005119">
    <property type="entry name" value="LysR_subst-bd"/>
</dbReference>
<keyword evidence="3" id="KW-0238">DNA-binding</keyword>
<dbReference type="GO" id="GO:0000976">
    <property type="term" value="F:transcription cis-regulatory region binding"/>
    <property type="evidence" value="ECO:0007669"/>
    <property type="project" value="TreeGrafter"/>
</dbReference>
<organism evidence="6 7">
    <name type="scientific">Anaerotruncus colihominis</name>
    <dbReference type="NCBI Taxonomy" id="169435"/>
    <lineage>
        <taxon>Bacteria</taxon>
        <taxon>Bacillati</taxon>
        <taxon>Bacillota</taxon>
        <taxon>Clostridia</taxon>
        <taxon>Eubacteriales</taxon>
        <taxon>Oscillospiraceae</taxon>
        <taxon>Anaerotruncus</taxon>
    </lineage>
</organism>
<dbReference type="PANTHER" id="PTHR30126">
    <property type="entry name" value="HTH-TYPE TRANSCRIPTIONAL REGULATOR"/>
    <property type="match status" value="1"/>
</dbReference>
<evidence type="ECO:0000313" key="7">
    <source>
        <dbReference type="Proteomes" id="UP000462501"/>
    </source>
</evidence>
<evidence type="ECO:0000256" key="1">
    <source>
        <dbReference type="ARBA" id="ARBA00009437"/>
    </source>
</evidence>
<dbReference type="RefSeq" id="WP_162220459.1">
    <property type="nucleotide sequence ID" value="NZ_JANJZM010000004.1"/>
</dbReference>
<comment type="similarity">
    <text evidence="1">Belongs to the LysR transcriptional regulatory family.</text>
</comment>
<sequence length="310" mass="35325">MQLSQLMYFITVAEQGSINKAAEKLFVTQPNLSKAIGNLESELKVRIFDRTNKGVMLTEDGKKLYQYARTILNQMELISGLSANERVRMLSIASYPIITMGRLVSEFYNLHKQEGISLKLVEQRMQQVLESVESGEAEIGFIMSNHAQAKELKHMLHYKNLQYHTLGADTWYANVGPHSPLYGQDEVTMQQLLQYPIVRLPDDYFSNLTHYLEIDGVRLIDHKRVIYASDSAAIIELLRMTDVFRYGPGVSAADFEEYGVRTIPIRNCKVQISAGWLQRRRELLSPEAQAFVALLEGLYPCGQAQNQDKN</sequence>
<dbReference type="SUPFAM" id="SSF46785">
    <property type="entry name" value="Winged helix' DNA-binding domain"/>
    <property type="match status" value="1"/>
</dbReference>
<dbReference type="PROSITE" id="PS50931">
    <property type="entry name" value="HTH_LYSR"/>
    <property type="match status" value="1"/>
</dbReference>
<gene>
    <name evidence="6" type="ORF">FMM72_02275</name>
</gene>
<accession>A0A845SUF3</accession>
<dbReference type="Gene3D" id="1.10.10.10">
    <property type="entry name" value="Winged helix-like DNA-binding domain superfamily/Winged helix DNA-binding domain"/>
    <property type="match status" value="1"/>
</dbReference>
<keyword evidence="2" id="KW-0805">Transcription regulation</keyword>
<keyword evidence="4" id="KW-0804">Transcription</keyword>
<dbReference type="GO" id="GO:0003700">
    <property type="term" value="F:DNA-binding transcription factor activity"/>
    <property type="evidence" value="ECO:0007669"/>
    <property type="project" value="InterPro"/>
</dbReference>
<dbReference type="EMBL" id="VIQT01000004">
    <property type="protein sequence ID" value="NDO38080.1"/>
    <property type="molecule type" value="Genomic_DNA"/>
</dbReference>
<name>A0A845SUF3_9FIRM</name>
<evidence type="ECO:0000313" key="6">
    <source>
        <dbReference type="EMBL" id="NDO38080.1"/>
    </source>
</evidence>
<evidence type="ECO:0000259" key="5">
    <source>
        <dbReference type="PROSITE" id="PS50931"/>
    </source>
</evidence>